<evidence type="ECO:0000313" key="2">
    <source>
        <dbReference type="Proteomes" id="UP000054477"/>
    </source>
</evidence>
<dbReference type="EMBL" id="KN838740">
    <property type="protein sequence ID" value="KIJ95879.1"/>
    <property type="molecule type" value="Genomic_DNA"/>
</dbReference>
<keyword evidence="2" id="KW-1185">Reference proteome</keyword>
<dbReference type="HOGENOM" id="CLU_1917373_0_0_1"/>
<accession>A0A0C9WK60</accession>
<gene>
    <name evidence="1" type="ORF">K443DRAFT_313659</name>
</gene>
<organism evidence="1 2">
    <name type="scientific">Laccaria amethystina LaAM-08-1</name>
    <dbReference type="NCBI Taxonomy" id="1095629"/>
    <lineage>
        <taxon>Eukaryota</taxon>
        <taxon>Fungi</taxon>
        <taxon>Dikarya</taxon>
        <taxon>Basidiomycota</taxon>
        <taxon>Agaricomycotina</taxon>
        <taxon>Agaricomycetes</taxon>
        <taxon>Agaricomycetidae</taxon>
        <taxon>Agaricales</taxon>
        <taxon>Agaricineae</taxon>
        <taxon>Hydnangiaceae</taxon>
        <taxon>Laccaria</taxon>
    </lineage>
</organism>
<dbReference type="AlphaFoldDB" id="A0A0C9WK60"/>
<reference evidence="1 2" key="1">
    <citation type="submission" date="2014-04" db="EMBL/GenBank/DDBJ databases">
        <authorList>
            <consortium name="DOE Joint Genome Institute"/>
            <person name="Kuo A."/>
            <person name="Kohler A."/>
            <person name="Nagy L.G."/>
            <person name="Floudas D."/>
            <person name="Copeland A."/>
            <person name="Barry K.W."/>
            <person name="Cichocki N."/>
            <person name="Veneault-Fourrey C."/>
            <person name="LaButti K."/>
            <person name="Lindquist E.A."/>
            <person name="Lipzen A."/>
            <person name="Lundell T."/>
            <person name="Morin E."/>
            <person name="Murat C."/>
            <person name="Sun H."/>
            <person name="Tunlid A."/>
            <person name="Henrissat B."/>
            <person name="Grigoriev I.V."/>
            <person name="Hibbett D.S."/>
            <person name="Martin F."/>
            <person name="Nordberg H.P."/>
            <person name="Cantor M.N."/>
            <person name="Hua S.X."/>
        </authorList>
    </citation>
    <scope>NUCLEOTIDE SEQUENCE [LARGE SCALE GENOMIC DNA]</scope>
    <source>
        <strain evidence="1 2">LaAM-08-1</strain>
    </source>
</reference>
<protein>
    <submittedName>
        <fullName evidence="1">Uncharacterized protein</fullName>
    </submittedName>
</protein>
<dbReference type="Proteomes" id="UP000054477">
    <property type="component" value="Unassembled WGS sequence"/>
</dbReference>
<reference evidence="2" key="2">
    <citation type="submission" date="2015-01" db="EMBL/GenBank/DDBJ databases">
        <title>Evolutionary Origins and Diversification of the Mycorrhizal Mutualists.</title>
        <authorList>
            <consortium name="DOE Joint Genome Institute"/>
            <consortium name="Mycorrhizal Genomics Consortium"/>
            <person name="Kohler A."/>
            <person name="Kuo A."/>
            <person name="Nagy L.G."/>
            <person name="Floudas D."/>
            <person name="Copeland A."/>
            <person name="Barry K.W."/>
            <person name="Cichocki N."/>
            <person name="Veneault-Fourrey C."/>
            <person name="LaButti K."/>
            <person name="Lindquist E.A."/>
            <person name="Lipzen A."/>
            <person name="Lundell T."/>
            <person name="Morin E."/>
            <person name="Murat C."/>
            <person name="Riley R."/>
            <person name="Ohm R."/>
            <person name="Sun H."/>
            <person name="Tunlid A."/>
            <person name="Henrissat B."/>
            <person name="Grigoriev I.V."/>
            <person name="Hibbett D.S."/>
            <person name="Martin F."/>
        </authorList>
    </citation>
    <scope>NUCLEOTIDE SEQUENCE [LARGE SCALE GENOMIC DNA]</scope>
    <source>
        <strain evidence="2">LaAM-08-1</strain>
    </source>
</reference>
<sequence length="132" mass="14987">MAMGMEPEAMTGIARKRAFQAQFVHLRIYYESVRPFEHTTYLHVHQPTASILKMSTRVDVVKSEKAFLFSSSPLSSVAHRSIPGTVVHWSTEMAHQALRQPTEHSEHILSRKTRMTAPEITSFIIAGQRVLD</sequence>
<evidence type="ECO:0000313" key="1">
    <source>
        <dbReference type="EMBL" id="KIJ95879.1"/>
    </source>
</evidence>
<proteinExistence type="predicted"/>
<name>A0A0C9WK60_9AGAR</name>